<dbReference type="PRINTS" id="PR01840">
    <property type="entry name" value="TATCFAMILY"/>
</dbReference>
<dbReference type="OrthoDB" id="9777044at2"/>
<feature type="transmembrane region" description="Helical" evidence="5">
    <location>
        <begin position="66"/>
        <end position="91"/>
    </location>
</feature>
<dbReference type="HAMAP" id="MF_00902">
    <property type="entry name" value="TatC"/>
    <property type="match status" value="1"/>
</dbReference>
<feature type="transmembrane region" description="Helical" evidence="5">
    <location>
        <begin position="216"/>
        <end position="234"/>
    </location>
</feature>
<dbReference type="Proteomes" id="UP000035996">
    <property type="component" value="Unassembled WGS sequence"/>
</dbReference>
<dbReference type="GO" id="GO:0065002">
    <property type="term" value="P:intracellular protein transmembrane transport"/>
    <property type="evidence" value="ECO:0007669"/>
    <property type="project" value="TreeGrafter"/>
</dbReference>
<protein>
    <recommendedName>
        <fullName evidence="5">Sec-independent protein translocase protein TatC</fullName>
    </recommendedName>
</protein>
<feature type="transmembrane region" description="Helical" evidence="5">
    <location>
        <begin position="103"/>
        <end position="130"/>
    </location>
</feature>
<evidence type="ECO:0000256" key="2">
    <source>
        <dbReference type="ARBA" id="ARBA00022692"/>
    </source>
</evidence>
<comment type="caution">
    <text evidence="6">The sequence shown here is derived from an EMBL/GenBank/DDBJ whole genome shotgun (WGS) entry which is preliminary data.</text>
</comment>
<evidence type="ECO:0000313" key="6">
    <source>
        <dbReference type="EMBL" id="KMM36300.1"/>
    </source>
</evidence>
<evidence type="ECO:0000313" key="7">
    <source>
        <dbReference type="Proteomes" id="UP000035996"/>
    </source>
</evidence>
<sequence length="257" mass="29571">MEDQTQSIYDHLEELRKRIIITVVFLILSFIAGLFLAKPVIVFLQHAPEAQGIPMNAFHLTDPLKVYFSFAFLIAFIMTSPLALYQLWAFVSPGLFENERKVTLSYIPSVFILFLGGISFSYFVLFPFVIDFVGNLAESLNIQEMYGANQYFSFLFQLTLPFGFVFQLPVIVLFFTRLGMLNPAMLVQIRKYAYFVLLVIAGMITPPEIISHLMVTVPLLLLYEFSIIVSRYGYRKRLQAEAKRLLEEAQESDKVEQ</sequence>
<dbReference type="PANTHER" id="PTHR30371:SF0">
    <property type="entry name" value="SEC-INDEPENDENT PROTEIN TRANSLOCASE PROTEIN TATC, CHLOROPLASTIC-RELATED"/>
    <property type="match status" value="1"/>
</dbReference>
<comment type="function">
    <text evidence="5">Part of the twin-arginine translocation (Tat) system that transports large folded proteins containing a characteristic twin-arginine motif in their signal peptide across membranes.</text>
</comment>
<accession>A0A0J6CT80</accession>
<dbReference type="InterPro" id="IPR019820">
    <property type="entry name" value="Sec-indep_translocase_CS"/>
</dbReference>
<dbReference type="PROSITE" id="PS01218">
    <property type="entry name" value="TATC"/>
    <property type="match status" value="1"/>
</dbReference>
<keyword evidence="5" id="KW-0813">Transport</keyword>
<keyword evidence="5" id="KW-0653">Protein transport</keyword>
<dbReference type="EMBL" id="LELK01000008">
    <property type="protein sequence ID" value="KMM36300.1"/>
    <property type="molecule type" value="Genomic_DNA"/>
</dbReference>
<dbReference type="AlphaFoldDB" id="A0A0J6CT80"/>
<dbReference type="InterPro" id="IPR002033">
    <property type="entry name" value="TatC"/>
</dbReference>
<dbReference type="Pfam" id="PF00902">
    <property type="entry name" value="TatC"/>
    <property type="match status" value="1"/>
</dbReference>
<name>A0A0J6CT80_9BACL</name>
<organism evidence="6 7">
    <name type="scientific">Guptibacillus hwajinpoensis</name>
    <dbReference type="NCBI Taxonomy" id="208199"/>
    <lineage>
        <taxon>Bacteria</taxon>
        <taxon>Bacillati</taxon>
        <taxon>Bacillota</taxon>
        <taxon>Bacilli</taxon>
        <taxon>Bacillales</taxon>
        <taxon>Guptibacillaceae</taxon>
        <taxon>Guptibacillus</taxon>
    </lineage>
</organism>
<dbReference type="GO" id="GO:0043953">
    <property type="term" value="P:protein transport by the Tat complex"/>
    <property type="evidence" value="ECO:0007669"/>
    <property type="project" value="UniProtKB-UniRule"/>
</dbReference>
<feature type="transmembrane region" description="Helical" evidence="5">
    <location>
        <begin position="150"/>
        <end position="180"/>
    </location>
</feature>
<comment type="similarity">
    <text evidence="5">Belongs to the TatC family.</text>
</comment>
<keyword evidence="4 5" id="KW-0472">Membrane</keyword>
<dbReference type="GO" id="GO:0009977">
    <property type="term" value="F:proton motive force dependent protein transmembrane transporter activity"/>
    <property type="evidence" value="ECO:0007669"/>
    <property type="project" value="TreeGrafter"/>
</dbReference>
<keyword evidence="5" id="KW-1003">Cell membrane</keyword>
<dbReference type="PATRIC" id="fig|157733.3.peg.104"/>
<keyword evidence="2 5" id="KW-0812">Transmembrane</keyword>
<comment type="subunit">
    <text evidence="5">Forms a complex with TatA.</text>
</comment>
<evidence type="ECO:0000256" key="4">
    <source>
        <dbReference type="ARBA" id="ARBA00023136"/>
    </source>
</evidence>
<evidence type="ECO:0000256" key="1">
    <source>
        <dbReference type="ARBA" id="ARBA00004141"/>
    </source>
</evidence>
<dbReference type="RefSeq" id="WP_048313070.1">
    <property type="nucleotide sequence ID" value="NZ_CP119526.1"/>
</dbReference>
<keyword evidence="3 5" id="KW-1133">Transmembrane helix</keyword>
<evidence type="ECO:0000256" key="3">
    <source>
        <dbReference type="ARBA" id="ARBA00022989"/>
    </source>
</evidence>
<feature type="transmembrane region" description="Helical" evidence="5">
    <location>
        <begin position="20"/>
        <end position="46"/>
    </location>
</feature>
<dbReference type="PANTHER" id="PTHR30371">
    <property type="entry name" value="SEC-INDEPENDENT PROTEIN TRANSLOCASE PROTEIN TATC"/>
    <property type="match status" value="1"/>
</dbReference>
<comment type="subcellular location">
    <subcellularLocation>
        <location evidence="5">Cell membrane</location>
        <topology evidence="5">Multi-pass membrane protein</topology>
    </subcellularLocation>
    <subcellularLocation>
        <location evidence="1">Membrane</location>
        <topology evidence="1">Multi-pass membrane protein</topology>
    </subcellularLocation>
</comment>
<feature type="transmembrane region" description="Helical" evidence="5">
    <location>
        <begin position="192"/>
        <end position="210"/>
    </location>
</feature>
<dbReference type="NCBIfam" id="TIGR00945">
    <property type="entry name" value="tatC"/>
    <property type="match status" value="1"/>
</dbReference>
<dbReference type="STRING" id="157733.AB986_18300"/>
<keyword evidence="7" id="KW-1185">Reference proteome</keyword>
<proteinExistence type="inferred from homology"/>
<reference evidence="6" key="1">
    <citation type="submission" date="2015-06" db="EMBL/GenBank/DDBJ databases">
        <authorList>
            <person name="Liu B."/>
            <person name="Wang J."/>
            <person name="Zhu Y."/>
            <person name="Liu G."/>
            <person name="Chen Q."/>
            <person name="Zheng C."/>
            <person name="Che J."/>
            <person name="Ge C."/>
            <person name="Shi H."/>
            <person name="Pan Z."/>
            <person name="Liu X."/>
        </authorList>
    </citation>
    <scope>NUCLEOTIDE SEQUENCE [LARGE SCALE GENOMIC DNA]</scope>
    <source>
        <strain evidence="6">DSM 16346</strain>
    </source>
</reference>
<evidence type="ECO:0000256" key="5">
    <source>
        <dbReference type="HAMAP-Rule" id="MF_00902"/>
    </source>
</evidence>
<gene>
    <name evidence="5" type="primary">tatC</name>
    <name evidence="6" type="ORF">AB986_18300</name>
</gene>
<dbReference type="GO" id="GO:0033281">
    <property type="term" value="C:TAT protein transport complex"/>
    <property type="evidence" value="ECO:0007669"/>
    <property type="project" value="UniProtKB-UniRule"/>
</dbReference>
<keyword evidence="5" id="KW-0811">Translocation</keyword>